<evidence type="ECO:0000256" key="2">
    <source>
        <dbReference type="ARBA" id="ARBA00010058"/>
    </source>
</evidence>
<dbReference type="Proteomes" id="UP001044222">
    <property type="component" value="Unassembled WGS sequence"/>
</dbReference>
<organism evidence="6 7">
    <name type="scientific">Anguilla anguilla</name>
    <name type="common">European freshwater eel</name>
    <name type="synonym">Muraena anguilla</name>
    <dbReference type="NCBI Taxonomy" id="7936"/>
    <lineage>
        <taxon>Eukaryota</taxon>
        <taxon>Metazoa</taxon>
        <taxon>Chordata</taxon>
        <taxon>Craniata</taxon>
        <taxon>Vertebrata</taxon>
        <taxon>Euteleostomi</taxon>
        <taxon>Actinopterygii</taxon>
        <taxon>Neopterygii</taxon>
        <taxon>Teleostei</taxon>
        <taxon>Anguilliformes</taxon>
        <taxon>Anguillidae</taxon>
        <taxon>Anguilla</taxon>
    </lineage>
</organism>
<dbReference type="AlphaFoldDB" id="A0A9D3MQ86"/>
<dbReference type="SUPFAM" id="SSF55770">
    <property type="entry name" value="Profilin (actin-binding protein)"/>
    <property type="match status" value="1"/>
</dbReference>
<dbReference type="InterPro" id="IPR036140">
    <property type="entry name" value="PFN_sf"/>
</dbReference>
<sequence length="193" mass="21468">MIGSVRSTWHPPLLPSGPSSSLSTLRKCPVGRARAAAEYKYCPTSLISLCNFAKVTRTVLWWPYQKSPIDHANNVLGSVYYEFDRWWRCGTFGSITPEEIRKLVANDRSALFSSGVTVAGMRCTTLRDALNTEGQYTLDLKTKSSDQVPDTYGITVAKSKQALVIVKGKKDTHGGKLNTKAYKMAEHLRNSNY</sequence>
<dbReference type="GO" id="GO:0030833">
    <property type="term" value="P:regulation of actin filament polymerization"/>
    <property type="evidence" value="ECO:0007669"/>
    <property type="project" value="TreeGrafter"/>
</dbReference>
<keyword evidence="3" id="KW-0963">Cytoplasm</keyword>
<name>A0A9D3MQ86_ANGAN</name>
<evidence type="ECO:0000313" key="6">
    <source>
        <dbReference type="EMBL" id="KAG5851991.1"/>
    </source>
</evidence>
<dbReference type="Pfam" id="PF00235">
    <property type="entry name" value="Profilin"/>
    <property type="match status" value="1"/>
</dbReference>
<dbReference type="CDD" id="cd00148">
    <property type="entry name" value="PROF"/>
    <property type="match status" value="1"/>
</dbReference>
<keyword evidence="4" id="KW-0206">Cytoskeleton</keyword>
<dbReference type="GO" id="GO:0003779">
    <property type="term" value="F:actin binding"/>
    <property type="evidence" value="ECO:0007669"/>
    <property type="project" value="UniProtKB-KW"/>
</dbReference>
<accession>A0A9D3MQ86</accession>
<comment type="subcellular location">
    <subcellularLocation>
        <location evidence="1">Cytoplasm</location>
        <location evidence="1">Cytoskeleton</location>
    </subcellularLocation>
</comment>
<dbReference type="GO" id="GO:0005856">
    <property type="term" value="C:cytoskeleton"/>
    <property type="evidence" value="ECO:0007669"/>
    <property type="project" value="UniProtKB-SubCell"/>
</dbReference>
<protein>
    <recommendedName>
        <fullName evidence="5">Profilin</fullName>
    </recommendedName>
</protein>
<dbReference type="InterPro" id="IPR005454">
    <property type="entry name" value="Profilin1/2/3_vertebrate"/>
</dbReference>
<reference evidence="6" key="1">
    <citation type="submission" date="2021-01" db="EMBL/GenBank/DDBJ databases">
        <title>A chromosome-scale assembly of European eel, Anguilla anguilla.</title>
        <authorList>
            <person name="Henkel C."/>
            <person name="Jong-Raadsen S.A."/>
            <person name="Dufour S."/>
            <person name="Weltzien F.-A."/>
            <person name="Palstra A.P."/>
            <person name="Pelster B."/>
            <person name="Spaink H.P."/>
            <person name="Van Den Thillart G.E."/>
            <person name="Jansen H."/>
            <person name="Zahm M."/>
            <person name="Klopp C."/>
            <person name="Cedric C."/>
            <person name="Louis A."/>
            <person name="Berthelot C."/>
            <person name="Parey E."/>
            <person name="Roest Crollius H."/>
            <person name="Montfort J."/>
            <person name="Robinson-Rechavi M."/>
            <person name="Bucao C."/>
            <person name="Bouchez O."/>
            <person name="Gislard M."/>
            <person name="Lluch J."/>
            <person name="Milhes M."/>
            <person name="Lampietro C."/>
            <person name="Lopez Roques C."/>
            <person name="Donnadieu C."/>
            <person name="Braasch I."/>
            <person name="Desvignes T."/>
            <person name="Postlethwait J."/>
            <person name="Bobe J."/>
            <person name="Guiguen Y."/>
            <person name="Dirks R."/>
        </authorList>
    </citation>
    <scope>NUCLEOTIDE SEQUENCE</scope>
    <source>
        <strain evidence="6">Tag_6206</strain>
        <tissue evidence="6">Liver</tissue>
    </source>
</reference>
<evidence type="ECO:0000256" key="5">
    <source>
        <dbReference type="RuleBase" id="RU003909"/>
    </source>
</evidence>
<evidence type="ECO:0000313" key="7">
    <source>
        <dbReference type="Proteomes" id="UP001044222"/>
    </source>
</evidence>
<comment type="similarity">
    <text evidence="2 5">Belongs to the profilin family.</text>
</comment>
<evidence type="ECO:0000256" key="3">
    <source>
        <dbReference type="ARBA" id="ARBA00022490"/>
    </source>
</evidence>
<dbReference type="PRINTS" id="PR01639">
    <property type="entry name" value="PROFILINMAML"/>
</dbReference>
<evidence type="ECO:0000256" key="1">
    <source>
        <dbReference type="ARBA" id="ARBA00004245"/>
    </source>
</evidence>
<proteinExistence type="inferred from homology"/>
<keyword evidence="7" id="KW-1185">Reference proteome</keyword>
<gene>
    <name evidence="6" type="ORF">ANANG_G00057710</name>
</gene>
<dbReference type="GO" id="GO:0030036">
    <property type="term" value="P:actin cytoskeleton organization"/>
    <property type="evidence" value="ECO:0007669"/>
    <property type="project" value="InterPro"/>
</dbReference>
<dbReference type="Gene3D" id="3.30.450.30">
    <property type="entry name" value="Dynein light chain 2a, cytoplasmic"/>
    <property type="match status" value="1"/>
</dbReference>
<comment type="caution">
    <text evidence="6">The sequence shown here is derived from an EMBL/GenBank/DDBJ whole genome shotgun (WGS) entry which is preliminary data.</text>
</comment>
<dbReference type="GO" id="GO:0005737">
    <property type="term" value="C:cytoplasm"/>
    <property type="evidence" value="ECO:0007669"/>
    <property type="project" value="TreeGrafter"/>
</dbReference>
<dbReference type="PANTHER" id="PTHR13936:SF17">
    <property type="entry name" value="PROFILIN"/>
    <property type="match status" value="1"/>
</dbReference>
<evidence type="ECO:0000256" key="4">
    <source>
        <dbReference type="ARBA" id="ARBA00023212"/>
    </source>
</evidence>
<keyword evidence="5" id="KW-0009">Actin-binding</keyword>
<dbReference type="EMBL" id="JAFIRN010000003">
    <property type="protein sequence ID" value="KAG5851991.1"/>
    <property type="molecule type" value="Genomic_DNA"/>
</dbReference>
<dbReference type="GO" id="GO:0032233">
    <property type="term" value="P:positive regulation of actin filament bundle assembly"/>
    <property type="evidence" value="ECO:0007669"/>
    <property type="project" value="TreeGrafter"/>
</dbReference>
<dbReference type="PANTHER" id="PTHR13936">
    <property type="entry name" value="PROFILIN"/>
    <property type="match status" value="1"/>
</dbReference>
<dbReference type="InterPro" id="IPR048278">
    <property type="entry name" value="PFN"/>
</dbReference>
<dbReference type="SMART" id="SM00392">
    <property type="entry name" value="PROF"/>
    <property type="match status" value="1"/>
</dbReference>
<dbReference type="InterPro" id="IPR005455">
    <property type="entry name" value="PFN_euk"/>
</dbReference>